<accession>W3VKV3</accession>
<feature type="compositionally biased region" description="Acidic residues" evidence="1">
    <location>
        <begin position="1547"/>
        <end position="1559"/>
    </location>
</feature>
<dbReference type="HOGENOM" id="CLU_239478_0_0_1"/>
<gene>
    <name evidence="2" type="ORF">PaG_03346</name>
</gene>
<feature type="compositionally biased region" description="Basic and acidic residues" evidence="1">
    <location>
        <begin position="1083"/>
        <end position="1094"/>
    </location>
</feature>
<dbReference type="OrthoDB" id="2564267at2759"/>
<feature type="region of interest" description="Disordered" evidence="1">
    <location>
        <begin position="1584"/>
        <end position="1610"/>
    </location>
</feature>
<feature type="compositionally biased region" description="Polar residues" evidence="1">
    <location>
        <begin position="48"/>
        <end position="65"/>
    </location>
</feature>
<keyword evidence="3" id="KW-1185">Reference proteome</keyword>
<comment type="caution">
    <text evidence="2">The sequence shown here is derived from an EMBL/GenBank/DDBJ whole genome shotgun (WGS) entry which is preliminary data.</text>
</comment>
<name>W3VKV3_MOEAP</name>
<proteinExistence type="predicted"/>
<feature type="region of interest" description="Disordered" evidence="1">
    <location>
        <begin position="382"/>
        <end position="505"/>
    </location>
</feature>
<feature type="compositionally biased region" description="Polar residues" evidence="1">
    <location>
        <begin position="1259"/>
        <end position="1274"/>
    </location>
</feature>
<feature type="region of interest" description="Disordered" evidence="1">
    <location>
        <begin position="1422"/>
        <end position="1563"/>
    </location>
</feature>
<feature type="compositionally biased region" description="Basic and acidic residues" evidence="1">
    <location>
        <begin position="1201"/>
        <end position="1213"/>
    </location>
</feature>
<feature type="compositionally biased region" description="Acidic residues" evidence="1">
    <location>
        <begin position="808"/>
        <end position="821"/>
    </location>
</feature>
<feature type="region of interest" description="Disordered" evidence="1">
    <location>
        <begin position="1201"/>
        <end position="1405"/>
    </location>
</feature>
<evidence type="ECO:0000313" key="2">
    <source>
        <dbReference type="EMBL" id="ETS62273.1"/>
    </source>
</evidence>
<evidence type="ECO:0000313" key="3">
    <source>
        <dbReference type="Proteomes" id="UP000019462"/>
    </source>
</evidence>
<evidence type="ECO:0000256" key="1">
    <source>
        <dbReference type="SAM" id="MobiDB-lite"/>
    </source>
</evidence>
<feature type="compositionally biased region" description="Acidic residues" evidence="1">
    <location>
        <begin position="1469"/>
        <end position="1479"/>
    </location>
</feature>
<feature type="compositionally biased region" description="Basic and acidic residues" evidence="1">
    <location>
        <begin position="1033"/>
        <end position="1044"/>
    </location>
</feature>
<feature type="compositionally biased region" description="Basic and acidic residues" evidence="1">
    <location>
        <begin position="970"/>
        <end position="990"/>
    </location>
</feature>
<feature type="region of interest" description="Disordered" evidence="1">
    <location>
        <begin position="799"/>
        <end position="834"/>
    </location>
</feature>
<feature type="region of interest" description="Disordered" evidence="1">
    <location>
        <begin position="102"/>
        <end position="121"/>
    </location>
</feature>
<dbReference type="PANTHER" id="PTHR35711">
    <property type="entry name" value="EXPRESSED PROTEIN"/>
    <property type="match status" value="1"/>
</dbReference>
<dbReference type="Proteomes" id="UP000019462">
    <property type="component" value="Unassembled WGS sequence"/>
</dbReference>
<protein>
    <submittedName>
        <fullName evidence="2">Uncharacterized protein</fullName>
    </submittedName>
</protein>
<dbReference type="EMBL" id="AWNI01000011">
    <property type="protein sequence ID" value="ETS62273.1"/>
    <property type="molecule type" value="Genomic_DNA"/>
</dbReference>
<feature type="compositionally biased region" description="Acidic residues" evidence="1">
    <location>
        <begin position="1049"/>
        <end position="1077"/>
    </location>
</feature>
<feature type="compositionally biased region" description="Basic and acidic residues" evidence="1">
    <location>
        <begin position="1498"/>
        <end position="1511"/>
    </location>
</feature>
<feature type="compositionally biased region" description="Low complexity" evidence="1">
    <location>
        <begin position="1512"/>
        <end position="1525"/>
    </location>
</feature>
<feature type="compositionally biased region" description="Low complexity" evidence="1">
    <location>
        <begin position="1591"/>
        <end position="1608"/>
    </location>
</feature>
<dbReference type="PANTHER" id="PTHR35711:SF1">
    <property type="entry name" value="ECTODERMAL, ISOFORM F"/>
    <property type="match status" value="1"/>
</dbReference>
<feature type="region of interest" description="Disordered" evidence="1">
    <location>
        <begin position="306"/>
        <end position="327"/>
    </location>
</feature>
<feature type="compositionally biased region" description="Basic residues" evidence="1">
    <location>
        <begin position="1006"/>
        <end position="1032"/>
    </location>
</feature>
<organism evidence="2 3">
    <name type="scientific">Moesziomyces aphidis</name>
    <name type="common">Pseudozyma aphidis</name>
    <dbReference type="NCBI Taxonomy" id="84754"/>
    <lineage>
        <taxon>Eukaryota</taxon>
        <taxon>Fungi</taxon>
        <taxon>Dikarya</taxon>
        <taxon>Basidiomycota</taxon>
        <taxon>Ustilaginomycotina</taxon>
        <taxon>Ustilaginomycetes</taxon>
        <taxon>Ustilaginales</taxon>
        <taxon>Ustilaginaceae</taxon>
        <taxon>Moesziomyces</taxon>
    </lineage>
</organism>
<feature type="region of interest" description="Disordered" evidence="1">
    <location>
        <begin position="557"/>
        <end position="582"/>
    </location>
</feature>
<feature type="compositionally biased region" description="Low complexity" evidence="1">
    <location>
        <begin position="1214"/>
        <end position="1236"/>
    </location>
</feature>
<feature type="compositionally biased region" description="Low complexity" evidence="1">
    <location>
        <begin position="1444"/>
        <end position="1466"/>
    </location>
</feature>
<sequence length="1775" mass="187867">MSSIAFPAFERAQQEHMGFDRAAEELYQSAAEAVHAPETSASDAAIVATSQQPSLQDSAEPTQAPQPKITKRVNARLQLAAALIEADNDRILEKAQFWHISHPQRPDDDLRPPPPPEPALASQSAIFAPYREGASLAVKRHVRTWSAATGLSRLLEPSDDGRRPSVDFLGVALPTEKRARSRAGSNASALAIAERPRSRADSIFSNAATSVLGRTSRVGSRPGSVLDVARDEDALSDAEVLSEWGVDKFLSREERDRLAAGQHTRTQSLTGGVAASPSLDNAAAASIPARKSLDAIRFPPNHTADVKRASSDIGTAPVTTPNPPATADAKLELLAKIKLYRERQENLPPSEWSGPGPTATKDQVVEHIIASSDNNKRASLREASEVLSQDQPPPAADGATASHQHRDQSAGVLATSAIHPPRPSSRADSNASSAFLGATGPVEPVNGIDAPSALTATGTTEVRETVEQEPSLAQTDADAAQAPRSLPPAPSQAIPIPQNSEAAGSKLPAQDSIAADIDMVGVGSYSRSQSRRNSFLGGPMFNPHGQTAIAFDQLESSSALPQRGSQPIAPSPLGHAKGPSRSWSQDLFAEHDLGLGPSPFAAALQAASPTLGPVPDASMLDIAAGRGPSPAIDFNSLTTRQLQAVARNSTFPSHLGINRDLLAEEELVQDAHLDQDEFGQLRKAKARPISYDFSALAQDLAKTGGENFEIQLGGPVAPDLSSANWGKPRKKWFRLSMMMDAKGKPAKPKSASHQDGDEGDAESDAEILSAPVAPVDQAVQNGETETAPNLSDMYAAEPAAKMAADTADAQEEDEGDVDDDYISPPRRGPLKPRGLAARMPKTLVMPQPLQGTEFAPKLRLVDPPNASVPAAHENKRQSLHVPDGFVLHDARGGLPPMRSLVVHSASGPQPMFVAKPKNKKSEQVSARLKAVEVGRTVQVPAAAPRGVGRRAAVPTTALFRNHLVQHDDEREGWGWEAGTRVDDMLNPDKTDDSDDDDKPLADIKKQGRSAKRAAKRLAKAKRKRKAARRVRREKREQALKEGKSFQEVGVEELSPDEDLDLSSTTSEEDETETDTDSDLWASDDDKRWVDDNKPAGKLYGKSLLDLATERNVERKSKARFYGQVQLEGGETTMLQIDGEDDTASQRPNGAAAGAASVYDDGASVALSVAKSFRDKPIGYNDTRERMEAVFGADQIWAREMAKRQEEEAREAEAARAQAEAEAEAAARQQLEAQAQAKPKKERSLFTLTRKNKKQRANLDVSNPSAMGSTASLAASNAEAISVTSSKRDAATDQLGNSADDPERSLTPVEPPVLALDIGDADDAGEEGVRGRMTPSLLAGEQKAAEEWLIASDNEDGEGKQDSSDDDDVPLAQVKKNVASRPVSLAAGLSLRPNGSGNADSSDEELPLAALKEKRIRQSMLLGGGKLDLDFTSTRDSGSRDGTGAVPSPSASSLRAASARGVAGAGAEVKEEDDDSDEDLPLGQRHPGGNAALAAVRLALEKEKRDKKEARQAQKAQQRAAKLARQVSTGDGDEEDGEQVQTGAKEDESGDDDDDDDSEDDKPLGYVHPQAAIIAEQAALIRQLQMEKEQQQQRAGDSPSGSGFASPSGLDVRSSMMFNRLSAMPSMGMMGGMSSMGGMGGMGMPDPRHSVMGLPGGGNPMMGVPQWDGMPAVSSGLPMGMSMPRGMSMGMAGAPVASPGSQIGGAGGMPPQAMPMTMPVPMMGSPAVAAPMTPNAMAMMIDPKASSIHNWRTQVPADATATVTPPGNVSAVNSTG</sequence>
<reference evidence="2 3" key="1">
    <citation type="journal article" date="2014" name="Genome Announc.">
        <title>Genome sequence of the basidiomycetous fungus Pseudozyma aphidis DSM70725, an efficient producer of biosurfactant mannosylerythritol lipids.</title>
        <authorList>
            <person name="Lorenz S."/>
            <person name="Guenther M."/>
            <person name="Grumaz C."/>
            <person name="Rupp S."/>
            <person name="Zibek S."/>
            <person name="Sohn K."/>
        </authorList>
    </citation>
    <scope>NUCLEOTIDE SEQUENCE [LARGE SCALE GENOMIC DNA]</scope>
    <source>
        <strain evidence="3">ATCC 32657 / CBS 517.83 / DSM 70725 / JCM 10318 / NBRC 10182 / NRRL Y-7954 / St-0401</strain>
    </source>
</reference>
<feature type="region of interest" description="Disordered" evidence="1">
    <location>
        <begin position="970"/>
        <end position="1097"/>
    </location>
</feature>
<feature type="region of interest" description="Disordered" evidence="1">
    <location>
        <begin position="31"/>
        <end position="69"/>
    </location>
</feature>
<feature type="region of interest" description="Disordered" evidence="1">
    <location>
        <begin position="742"/>
        <end position="764"/>
    </location>
</feature>